<dbReference type="AlphaFoldDB" id="A0A433UK11"/>
<keyword evidence="5 7" id="KW-0472">Membrane</keyword>
<reference evidence="10" key="1">
    <citation type="submission" date="2018-12" db="EMBL/GenBank/DDBJ databases">
        <authorList>
            <person name="Will S."/>
            <person name="Neumann-Schaal M."/>
            <person name="Henke P."/>
        </authorList>
    </citation>
    <scope>NUCLEOTIDE SEQUENCE</scope>
    <source>
        <strain evidence="10">PCC 7102</strain>
    </source>
</reference>
<evidence type="ECO:0000256" key="6">
    <source>
        <dbReference type="SAM" id="Coils"/>
    </source>
</evidence>
<evidence type="ECO:0000256" key="4">
    <source>
        <dbReference type="ARBA" id="ARBA00022989"/>
    </source>
</evidence>
<dbReference type="OrthoDB" id="553569at2"/>
<evidence type="ECO:0000259" key="8">
    <source>
        <dbReference type="Pfam" id="PF25984"/>
    </source>
</evidence>
<evidence type="ECO:0000256" key="7">
    <source>
        <dbReference type="SAM" id="Phobius"/>
    </source>
</evidence>
<evidence type="ECO:0000313" key="10">
    <source>
        <dbReference type="EMBL" id="RUS94213.1"/>
    </source>
</evidence>
<dbReference type="PRINTS" id="PR01490">
    <property type="entry name" value="RTXTOXIND"/>
</dbReference>
<dbReference type="InterPro" id="IPR058639">
    <property type="entry name" value="BSH_YknX-like"/>
</dbReference>
<dbReference type="InterPro" id="IPR058982">
    <property type="entry name" value="Beta-barrel_AprE"/>
</dbReference>
<keyword evidence="3 7" id="KW-0812">Transmembrane</keyword>
<evidence type="ECO:0000256" key="1">
    <source>
        <dbReference type="ARBA" id="ARBA00004167"/>
    </source>
</evidence>
<dbReference type="InterPro" id="IPR050739">
    <property type="entry name" value="MFP"/>
</dbReference>
<feature type="transmembrane region" description="Helical" evidence="7">
    <location>
        <begin position="22"/>
        <end position="43"/>
    </location>
</feature>
<sequence>MTNQYKFDQPVLLEQSSNWSRAIAWGIFGITAFTITWASVFKIDEAIHVTGKLEPKAPVTDIQAPIGGVVKTIHVKDGESVQQGKLLVSLEKNTAEAELTSLQNIRTALIHENNFYRSQMQSMSPVISRQKAELLAMKPEIASLSQSRAAFVAENQLYRAQLQNSSVIALTPEQNLRLQARQNQQTSLLAGTQMEIEQAKQQYLQNQTQLVNAKEVLEINQKILKNLDSLAKKGAYPRLQTLKQEQDVRIKTAEVAKLDQEQQRLKITIAQAQAKLQNTSAQSKEDIFARITTNDKSIAEIDSQLTKIILENQNKISEIDSKVSQTKTTLKYQSITSPINGTVFELKAKTPGYVTTSSEPILKIVPSYNLVAKVYITNRDIGFVHEGQQVDVRIDSFPFQEYGDIKGELIEIGSDALPPDQVYQYWRFPAKVRLTGQTLQIAGRHVPLQSGMSINANVKLRKRTIMSIFTDFLVQKTESLKFIR</sequence>
<comment type="subcellular location">
    <subcellularLocation>
        <location evidence="1">Membrane</location>
        <topology evidence="1">Single-pass membrane protein</topology>
    </subcellularLocation>
</comment>
<dbReference type="PANTHER" id="PTHR30386:SF26">
    <property type="entry name" value="TRANSPORT PROTEIN COMB"/>
    <property type="match status" value="1"/>
</dbReference>
<evidence type="ECO:0000256" key="5">
    <source>
        <dbReference type="ARBA" id="ARBA00023136"/>
    </source>
</evidence>
<evidence type="ECO:0000256" key="3">
    <source>
        <dbReference type="ARBA" id="ARBA00022692"/>
    </source>
</evidence>
<accession>A0A433UK11</accession>
<name>A0A433UK11_9CYAN</name>
<dbReference type="GO" id="GO:0016020">
    <property type="term" value="C:membrane"/>
    <property type="evidence" value="ECO:0007669"/>
    <property type="project" value="UniProtKB-SubCell"/>
</dbReference>
<protein>
    <submittedName>
        <fullName evidence="10">HlyD family type I secretion periplasmic adaptor subunit</fullName>
    </submittedName>
</protein>
<reference evidence="10" key="2">
    <citation type="journal article" date="2019" name="Genome Biol. Evol.">
        <title>Day and night: Metabolic profiles and evolutionary relationships of six axenic non-marine cyanobacteria.</title>
        <authorList>
            <person name="Will S.E."/>
            <person name="Henke P."/>
            <person name="Boedeker C."/>
            <person name="Huang S."/>
            <person name="Brinkmann H."/>
            <person name="Rohde M."/>
            <person name="Jarek M."/>
            <person name="Friedl T."/>
            <person name="Seufert S."/>
            <person name="Schumacher M."/>
            <person name="Overmann J."/>
            <person name="Neumann-Schaal M."/>
            <person name="Petersen J."/>
        </authorList>
    </citation>
    <scope>NUCLEOTIDE SEQUENCE [LARGE SCALE GENOMIC DNA]</scope>
    <source>
        <strain evidence="10">PCC 7102</strain>
    </source>
</reference>
<dbReference type="PANTHER" id="PTHR30386">
    <property type="entry name" value="MEMBRANE FUSION SUBUNIT OF EMRAB-TOLC MULTIDRUG EFFLUX PUMP"/>
    <property type="match status" value="1"/>
</dbReference>
<evidence type="ECO:0000256" key="2">
    <source>
        <dbReference type="ARBA" id="ARBA00009477"/>
    </source>
</evidence>
<comment type="similarity">
    <text evidence="2">Belongs to the membrane fusion protein (MFP) (TC 8.A.1) family.</text>
</comment>
<dbReference type="SUPFAM" id="SSF111369">
    <property type="entry name" value="HlyD-like secretion proteins"/>
    <property type="match status" value="1"/>
</dbReference>
<keyword evidence="6" id="KW-0175">Coiled coil</keyword>
<gene>
    <name evidence="10" type="ORF">DSM106972_094100</name>
</gene>
<dbReference type="Proteomes" id="UP000271624">
    <property type="component" value="Unassembled WGS sequence"/>
</dbReference>
<feature type="domain" description="AprE-like beta-barrel" evidence="9">
    <location>
        <begin position="370"/>
        <end position="460"/>
    </location>
</feature>
<feature type="domain" description="YknX-like barrel-sandwich hybrid" evidence="8">
    <location>
        <begin position="67"/>
        <end position="365"/>
    </location>
</feature>
<feature type="coiled-coil region" evidence="6">
    <location>
        <begin position="255"/>
        <end position="282"/>
    </location>
</feature>
<dbReference type="Pfam" id="PF25984">
    <property type="entry name" value="BSH_YknX"/>
    <property type="match status" value="1"/>
</dbReference>
<comment type="caution">
    <text evidence="10">The sequence shown here is derived from an EMBL/GenBank/DDBJ whole genome shotgun (WGS) entry which is preliminary data.</text>
</comment>
<evidence type="ECO:0000313" key="11">
    <source>
        <dbReference type="Proteomes" id="UP000271624"/>
    </source>
</evidence>
<organism evidence="10 11">
    <name type="scientific">Dulcicalothrix desertica PCC 7102</name>
    <dbReference type="NCBI Taxonomy" id="232991"/>
    <lineage>
        <taxon>Bacteria</taxon>
        <taxon>Bacillati</taxon>
        <taxon>Cyanobacteriota</taxon>
        <taxon>Cyanophyceae</taxon>
        <taxon>Nostocales</taxon>
        <taxon>Calotrichaceae</taxon>
        <taxon>Dulcicalothrix</taxon>
    </lineage>
</organism>
<evidence type="ECO:0000259" key="9">
    <source>
        <dbReference type="Pfam" id="PF26002"/>
    </source>
</evidence>
<keyword evidence="11" id="KW-1185">Reference proteome</keyword>
<proteinExistence type="inferred from homology"/>
<keyword evidence="4 7" id="KW-1133">Transmembrane helix</keyword>
<dbReference type="Gene3D" id="2.40.30.170">
    <property type="match status" value="1"/>
</dbReference>
<dbReference type="EMBL" id="RSCL01000050">
    <property type="protein sequence ID" value="RUS94213.1"/>
    <property type="molecule type" value="Genomic_DNA"/>
</dbReference>
<dbReference type="Gene3D" id="2.40.50.100">
    <property type="match status" value="1"/>
</dbReference>
<dbReference type="Pfam" id="PF26002">
    <property type="entry name" value="Beta-barrel_AprE"/>
    <property type="match status" value="1"/>
</dbReference>
<dbReference type="RefSeq" id="WP_127087337.1">
    <property type="nucleotide sequence ID" value="NZ_RSCL01000050.1"/>
</dbReference>